<feature type="non-terminal residue" evidence="1">
    <location>
        <position position="63"/>
    </location>
</feature>
<sequence length="63" mass="7400">MILLRGRRIPGSKPDSTEDPPCICTCCMPNHTWGPNYLLLVDLERWCQLRKTFRHPNAIQNYE</sequence>
<evidence type="ECO:0000313" key="1">
    <source>
        <dbReference type="EMBL" id="GBM99392.1"/>
    </source>
</evidence>
<comment type="caution">
    <text evidence="1">The sequence shown here is derived from an EMBL/GenBank/DDBJ whole genome shotgun (WGS) entry which is preliminary data.</text>
</comment>
<evidence type="ECO:0000313" key="2">
    <source>
        <dbReference type="Proteomes" id="UP000499080"/>
    </source>
</evidence>
<dbReference type="EMBL" id="BGPR01004413">
    <property type="protein sequence ID" value="GBM99392.1"/>
    <property type="molecule type" value="Genomic_DNA"/>
</dbReference>
<dbReference type="AlphaFoldDB" id="A0A4Y2KDE3"/>
<gene>
    <name evidence="1" type="ORF">AVEN_16057_1</name>
</gene>
<organism evidence="1 2">
    <name type="scientific">Araneus ventricosus</name>
    <name type="common">Orbweaver spider</name>
    <name type="synonym">Epeira ventricosa</name>
    <dbReference type="NCBI Taxonomy" id="182803"/>
    <lineage>
        <taxon>Eukaryota</taxon>
        <taxon>Metazoa</taxon>
        <taxon>Ecdysozoa</taxon>
        <taxon>Arthropoda</taxon>
        <taxon>Chelicerata</taxon>
        <taxon>Arachnida</taxon>
        <taxon>Araneae</taxon>
        <taxon>Araneomorphae</taxon>
        <taxon>Entelegynae</taxon>
        <taxon>Araneoidea</taxon>
        <taxon>Araneidae</taxon>
        <taxon>Araneus</taxon>
    </lineage>
</organism>
<protein>
    <submittedName>
        <fullName evidence="1">Uncharacterized protein</fullName>
    </submittedName>
</protein>
<proteinExistence type="predicted"/>
<dbReference type="Proteomes" id="UP000499080">
    <property type="component" value="Unassembled WGS sequence"/>
</dbReference>
<name>A0A4Y2KDE3_ARAVE</name>
<accession>A0A4Y2KDE3</accession>
<reference evidence="1 2" key="1">
    <citation type="journal article" date="2019" name="Sci. Rep.">
        <title>Orb-weaving spider Araneus ventricosus genome elucidates the spidroin gene catalogue.</title>
        <authorList>
            <person name="Kono N."/>
            <person name="Nakamura H."/>
            <person name="Ohtoshi R."/>
            <person name="Moran D.A.P."/>
            <person name="Shinohara A."/>
            <person name="Yoshida Y."/>
            <person name="Fujiwara M."/>
            <person name="Mori M."/>
            <person name="Tomita M."/>
            <person name="Arakawa K."/>
        </authorList>
    </citation>
    <scope>NUCLEOTIDE SEQUENCE [LARGE SCALE GENOMIC DNA]</scope>
</reference>
<keyword evidence="2" id="KW-1185">Reference proteome</keyword>